<name>A0A699WSG6_TANCI</name>
<gene>
    <name evidence="1" type="ORF">Tci_922671</name>
</gene>
<proteinExistence type="predicted"/>
<feature type="non-terminal residue" evidence="1">
    <location>
        <position position="1"/>
    </location>
</feature>
<evidence type="ECO:0000313" key="1">
    <source>
        <dbReference type="EMBL" id="GFD50702.1"/>
    </source>
</evidence>
<protein>
    <submittedName>
        <fullName evidence="1">Uncharacterized protein</fullName>
    </submittedName>
</protein>
<reference evidence="1" key="1">
    <citation type="journal article" date="2019" name="Sci. Rep.">
        <title>Draft genome of Tanacetum cinerariifolium, the natural source of mosquito coil.</title>
        <authorList>
            <person name="Yamashiro T."/>
            <person name="Shiraishi A."/>
            <person name="Satake H."/>
            <person name="Nakayama K."/>
        </authorList>
    </citation>
    <scope>NUCLEOTIDE SEQUENCE</scope>
</reference>
<organism evidence="1">
    <name type="scientific">Tanacetum cinerariifolium</name>
    <name type="common">Dalmatian daisy</name>
    <name type="synonym">Chrysanthemum cinerariifolium</name>
    <dbReference type="NCBI Taxonomy" id="118510"/>
    <lineage>
        <taxon>Eukaryota</taxon>
        <taxon>Viridiplantae</taxon>
        <taxon>Streptophyta</taxon>
        <taxon>Embryophyta</taxon>
        <taxon>Tracheophyta</taxon>
        <taxon>Spermatophyta</taxon>
        <taxon>Magnoliopsida</taxon>
        <taxon>eudicotyledons</taxon>
        <taxon>Gunneridae</taxon>
        <taxon>Pentapetalae</taxon>
        <taxon>asterids</taxon>
        <taxon>campanulids</taxon>
        <taxon>Asterales</taxon>
        <taxon>Asteraceae</taxon>
        <taxon>Asteroideae</taxon>
        <taxon>Anthemideae</taxon>
        <taxon>Anthemidinae</taxon>
        <taxon>Tanacetum</taxon>
    </lineage>
</organism>
<dbReference type="EMBL" id="BKCJ011760677">
    <property type="protein sequence ID" value="GFD50702.1"/>
    <property type="molecule type" value="Genomic_DNA"/>
</dbReference>
<accession>A0A699WSG6</accession>
<sequence>QLDLTRPKLSVSIATIQDTLLESADQKEIKKVEGEMQEILDTKQETMGEDLENKMNIKLWSLLMEKVLIGLVMLKMT</sequence>
<dbReference type="AlphaFoldDB" id="A0A699WSG6"/>
<comment type="caution">
    <text evidence="1">The sequence shown here is derived from an EMBL/GenBank/DDBJ whole genome shotgun (WGS) entry which is preliminary data.</text>
</comment>